<proteinExistence type="predicted"/>
<evidence type="ECO:0000313" key="2">
    <source>
        <dbReference type="Proteomes" id="UP001341840"/>
    </source>
</evidence>
<gene>
    <name evidence="1" type="ORF">PIB30_079598</name>
</gene>
<dbReference type="EMBL" id="JASCZI010272994">
    <property type="protein sequence ID" value="MED6224001.1"/>
    <property type="molecule type" value="Genomic_DNA"/>
</dbReference>
<protein>
    <submittedName>
        <fullName evidence="1">Uncharacterized protein</fullName>
    </submittedName>
</protein>
<dbReference type="Gene3D" id="2.40.70.10">
    <property type="entry name" value="Acid Proteases"/>
    <property type="match status" value="1"/>
</dbReference>
<dbReference type="InterPro" id="IPR021109">
    <property type="entry name" value="Peptidase_aspartic_dom_sf"/>
</dbReference>
<name>A0ABU6ZPS6_9FABA</name>
<keyword evidence="2" id="KW-1185">Reference proteome</keyword>
<sequence>MNALNRKKTTLLQHLTISMRTNNHHPITDSIILNLKGGVTANKIDGIYLNNHNKPNSANHTHIANHKTHKTQDINHLMLDKLIHRQMLLHSTMKKPFELMEEEEEEEIVEKQDKGETFFIATAFGGRKKVEHEIPIKCEDPGPCLVTCKIRGIDVRECLCDPGACGSVMPFELYETLNLGLLKKSKEVFTMVDASIASVA</sequence>
<comment type="caution">
    <text evidence="1">The sequence shown here is derived from an EMBL/GenBank/DDBJ whole genome shotgun (WGS) entry which is preliminary data.</text>
</comment>
<organism evidence="1 2">
    <name type="scientific">Stylosanthes scabra</name>
    <dbReference type="NCBI Taxonomy" id="79078"/>
    <lineage>
        <taxon>Eukaryota</taxon>
        <taxon>Viridiplantae</taxon>
        <taxon>Streptophyta</taxon>
        <taxon>Embryophyta</taxon>
        <taxon>Tracheophyta</taxon>
        <taxon>Spermatophyta</taxon>
        <taxon>Magnoliopsida</taxon>
        <taxon>eudicotyledons</taxon>
        <taxon>Gunneridae</taxon>
        <taxon>Pentapetalae</taxon>
        <taxon>rosids</taxon>
        <taxon>fabids</taxon>
        <taxon>Fabales</taxon>
        <taxon>Fabaceae</taxon>
        <taxon>Papilionoideae</taxon>
        <taxon>50 kb inversion clade</taxon>
        <taxon>dalbergioids sensu lato</taxon>
        <taxon>Dalbergieae</taxon>
        <taxon>Pterocarpus clade</taxon>
        <taxon>Stylosanthes</taxon>
    </lineage>
</organism>
<reference evidence="1 2" key="1">
    <citation type="journal article" date="2023" name="Plants (Basel)">
        <title>Bridging the Gap: Combining Genomics and Transcriptomics Approaches to Understand Stylosanthes scabra, an Orphan Legume from the Brazilian Caatinga.</title>
        <authorList>
            <person name="Ferreira-Neto J.R.C."/>
            <person name="da Silva M.D."/>
            <person name="Binneck E."/>
            <person name="de Melo N.F."/>
            <person name="da Silva R.H."/>
            <person name="de Melo A.L.T.M."/>
            <person name="Pandolfi V."/>
            <person name="Bustamante F.O."/>
            <person name="Brasileiro-Vidal A.C."/>
            <person name="Benko-Iseppon A.M."/>
        </authorList>
    </citation>
    <scope>NUCLEOTIDE SEQUENCE [LARGE SCALE GENOMIC DNA]</scope>
    <source>
        <tissue evidence="1">Leaves</tissue>
    </source>
</reference>
<evidence type="ECO:0000313" key="1">
    <source>
        <dbReference type="EMBL" id="MED6224001.1"/>
    </source>
</evidence>
<accession>A0ABU6ZPS6</accession>
<dbReference type="Proteomes" id="UP001341840">
    <property type="component" value="Unassembled WGS sequence"/>
</dbReference>